<name>A0A841JFD4_9SPHI</name>
<sequence>MNTKTSNVAEFTATQNERFNSIFPIIGASASEVIINLKGRGRSSWKNTLENIHVVNNPLNTVEKNYYKELDQAIDLDEEYTPNLITQIVCEARYATGMPAFQSKIETNCENELFKLFLWEDVYEPSDNDEKKIFRGYKPICRLRK</sequence>
<proteinExistence type="predicted"/>
<evidence type="ECO:0000313" key="1">
    <source>
        <dbReference type="EMBL" id="MBB6129873.1"/>
    </source>
</evidence>
<dbReference type="Proteomes" id="UP000548326">
    <property type="component" value="Unassembled WGS sequence"/>
</dbReference>
<organism evidence="1 2">
    <name type="scientific">Mucilaginibacter lappiensis</name>
    <dbReference type="NCBI Taxonomy" id="354630"/>
    <lineage>
        <taxon>Bacteria</taxon>
        <taxon>Pseudomonadati</taxon>
        <taxon>Bacteroidota</taxon>
        <taxon>Sphingobacteriia</taxon>
        <taxon>Sphingobacteriales</taxon>
        <taxon>Sphingobacteriaceae</taxon>
        <taxon>Mucilaginibacter</taxon>
    </lineage>
</organism>
<protein>
    <submittedName>
        <fullName evidence="1">Uncharacterized protein</fullName>
    </submittedName>
</protein>
<comment type="caution">
    <text evidence="1">The sequence shown here is derived from an EMBL/GenBank/DDBJ whole genome shotgun (WGS) entry which is preliminary data.</text>
</comment>
<dbReference type="EMBL" id="JACHCA010000012">
    <property type="protein sequence ID" value="MBB6129873.1"/>
    <property type="molecule type" value="Genomic_DNA"/>
</dbReference>
<dbReference type="AlphaFoldDB" id="A0A841JFD4"/>
<accession>A0A841JFD4</accession>
<reference evidence="1 2" key="1">
    <citation type="submission" date="2020-08" db="EMBL/GenBank/DDBJ databases">
        <title>Genomic Encyclopedia of Type Strains, Phase IV (KMG-V): Genome sequencing to study the core and pangenomes of soil and plant-associated prokaryotes.</title>
        <authorList>
            <person name="Whitman W."/>
        </authorList>
    </citation>
    <scope>NUCLEOTIDE SEQUENCE [LARGE SCALE GENOMIC DNA]</scope>
    <source>
        <strain evidence="1 2">MP601</strain>
    </source>
</reference>
<gene>
    <name evidence="1" type="ORF">HDF22_004010</name>
</gene>
<evidence type="ECO:0000313" key="2">
    <source>
        <dbReference type="Proteomes" id="UP000548326"/>
    </source>
</evidence>
<dbReference type="RefSeq" id="WP_183588837.1">
    <property type="nucleotide sequence ID" value="NZ_JACHCA010000012.1"/>
</dbReference>